<dbReference type="PROSITE" id="PS51517">
    <property type="entry name" value="NDT80"/>
    <property type="match status" value="1"/>
</dbReference>
<evidence type="ECO:0000256" key="3">
    <source>
        <dbReference type="SAM" id="MobiDB-lite"/>
    </source>
</evidence>
<keyword evidence="6" id="KW-1185">Reference proteome</keyword>
<dbReference type="GO" id="GO:0045944">
    <property type="term" value="P:positive regulation of transcription by RNA polymerase II"/>
    <property type="evidence" value="ECO:0007669"/>
    <property type="project" value="TreeGrafter"/>
</dbReference>
<dbReference type="Proteomes" id="UP000758155">
    <property type="component" value="Unassembled WGS sequence"/>
</dbReference>
<feature type="region of interest" description="Disordered" evidence="3">
    <location>
        <begin position="128"/>
        <end position="186"/>
    </location>
</feature>
<feature type="compositionally biased region" description="Low complexity" evidence="3">
    <location>
        <begin position="315"/>
        <end position="330"/>
    </location>
</feature>
<feature type="region of interest" description="Disordered" evidence="3">
    <location>
        <begin position="315"/>
        <end position="337"/>
    </location>
</feature>
<protein>
    <recommendedName>
        <fullName evidence="4">NDT80 domain-containing protein</fullName>
    </recommendedName>
</protein>
<dbReference type="OrthoDB" id="2288358at2759"/>
<feature type="region of interest" description="Disordered" evidence="3">
    <location>
        <begin position="1"/>
        <end position="28"/>
    </location>
</feature>
<dbReference type="GO" id="GO:0003700">
    <property type="term" value="F:DNA-binding transcription factor activity"/>
    <property type="evidence" value="ECO:0007669"/>
    <property type="project" value="UniProtKB-UniRule"/>
</dbReference>
<dbReference type="Gene3D" id="2.60.40.1390">
    <property type="entry name" value="NDT80 DNA-binding domain"/>
    <property type="match status" value="1"/>
</dbReference>
<proteinExistence type="predicted"/>
<evidence type="ECO:0000256" key="2">
    <source>
        <dbReference type="PROSITE-ProRule" id="PRU00850"/>
    </source>
</evidence>
<dbReference type="Pfam" id="PF05224">
    <property type="entry name" value="NDT80_PhoG"/>
    <property type="match status" value="1"/>
</dbReference>
<dbReference type="GO" id="GO:0003677">
    <property type="term" value="F:DNA binding"/>
    <property type="evidence" value="ECO:0007669"/>
    <property type="project" value="UniProtKB-KW"/>
</dbReference>
<dbReference type="InterPro" id="IPR052605">
    <property type="entry name" value="Fungal_trans_regulator"/>
</dbReference>
<gene>
    <name evidence="5" type="ORF">E8E12_000465</name>
</gene>
<evidence type="ECO:0000256" key="1">
    <source>
        <dbReference type="ARBA" id="ARBA00023125"/>
    </source>
</evidence>
<feature type="domain" description="NDT80" evidence="4">
    <location>
        <begin position="1"/>
        <end position="257"/>
    </location>
</feature>
<dbReference type="PANTHER" id="PTHR35144:SF2">
    <property type="entry name" value="MEIOSIS-SPECIFIC TRANSCRIPTION FACTOR NDT80"/>
    <property type="match status" value="1"/>
</dbReference>
<dbReference type="GO" id="GO:0051321">
    <property type="term" value="P:meiotic cell cycle"/>
    <property type="evidence" value="ECO:0007669"/>
    <property type="project" value="TreeGrafter"/>
</dbReference>
<evidence type="ECO:0000313" key="6">
    <source>
        <dbReference type="Proteomes" id="UP000758155"/>
    </source>
</evidence>
<reference evidence="5" key="1">
    <citation type="submission" date="2019-04" db="EMBL/GenBank/DDBJ databases">
        <title>Sequencing of skin fungus with MAO and IRED activity.</title>
        <authorList>
            <person name="Marsaioli A.J."/>
            <person name="Bonatto J.M.C."/>
            <person name="Reis Junior O."/>
        </authorList>
    </citation>
    <scope>NUCLEOTIDE SEQUENCE</scope>
    <source>
        <strain evidence="5">28M1</strain>
    </source>
</reference>
<keyword evidence="1 2" id="KW-0238">DNA-binding</keyword>
<dbReference type="InterPro" id="IPR008967">
    <property type="entry name" value="p53-like_TF_DNA-bd_sf"/>
</dbReference>
<feature type="compositionally biased region" description="Polar residues" evidence="3">
    <location>
        <begin position="154"/>
        <end position="184"/>
    </location>
</feature>
<dbReference type="GO" id="GO:0000228">
    <property type="term" value="C:nuclear chromosome"/>
    <property type="evidence" value="ECO:0007669"/>
    <property type="project" value="TreeGrafter"/>
</dbReference>
<dbReference type="EMBL" id="SWKV01000336">
    <property type="protein sequence ID" value="KAF3028304.1"/>
    <property type="molecule type" value="Genomic_DNA"/>
</dbReference>
<dbReference type="AlphaFoldDB" id="A0A9P5BU16"/>
<feature type="region of interest" description="Disordered" evidence="3">
    <location>
        <begin position="245"/>
        <end position="274"/>
    </location>
</feature>
<evidence type="ECO:0000259" key="4">
    <source>
        <dbReference type="PROSITE" id="PS51517"/>
    </source>
</evidence>
<dbReference type="PANTHER" id="PTHR35144">
    <property type="entry name" value="MEIOSIS-SPECIFIC TRANSCRIPTION FACTOR NDT80"/>
    <property type="match status" value="1"/>
</dbReference>
<dbReference type="InterPro" id="IPR024061">
    <property type="entry name" value="NDT80_DNA-bd_dom"/>
</dbReference>
<dbReference type="SUPFAM" id="SSF49417">
    <property type="entry name" value="p53-like transcription factors"/>
    <property type="match status" value="1"/>
</dbReference>
<name>A0A9P5BU16_9PLEO</name>
<sequence>MPLQSSGSSDSTTSHGQSSETPPFNAQETYGTITCEGTTVVPTLDAKIEKGFFFSSDRIWTCYRRNYFAVNVSYGLSPWISNSRLYLDQANGKQPDQIQSMAVSLAAAVDGSGGKTIELIQYTPKRERGEKLSKKELLAPTPPGKSHEHYGLNNFHQSSSVPGPQLPLQNESDSSQQYSPTSHVGSKYKHDFERIQFRSATPHNGRTQQQYYLLIVELWANIQNPKDNEPKWVKVAACSSQPVVVRGRSPSHYQHKSRLNSDASLGAGESGLGEPGLGSNSARAIGSYGNGLWNGSATMGGNLYRDTTYSLGRSTIGSPSVSSASSLSGGPHDLPVGGQHTVDSDDTKMNDPPQGHFYYPAPLYENTPVTIGVLTSPAAAHHQRSYPVPAALATHRDGGGYGRLESMETSCKYCMNRYAPIGY</sequence>
<feature type="compositionally biased region" description="Basic and acidic residues" evidence="3">
    <location>
        <begin position="128"/>
        <end position="137"/>
    </location>
</feature>
<feature type="DNA-binding region" description="NDT80" evidence="2">
    <location>
        <begin position="1"/>
        <end position="257"/>
    </location>
</feature>
<evidence type="ECO:0000313" key="5">
    <source>
        <dbReference type="EMBL" id="KAF3028304.1"/>
    </source>
</evidence>
<comment type="caution">
    <text evidence="5">The sequence shown here is derived from an EMBL/GenBank/DDBJ whole genome shotgun (WGS) entry which is preliminary data.</text>
</comment>
<organism evidence="5 6">
    <name type="scientific">Didymella heteroderae</name>
    <dbReference type="NCBI Taxonomy" id="1769908"/>
    <lineage>
        <taxon>Eukaryota</taxon>
        <taxon>Fungi</taxon>
        <taxon>Dikarya</taxon>
        <taxon>Ascomycota</taxon>
        <taxon>Pezizomycotina</taxon>
        <taxon>Dothideomycetes</taxon>
        <taxon>Pleosporomycetidae</taxon>
        <taxon>Pleosporales</taxon>
        <taxon>Pleosporineae</taxon>
        <taxon>Didymellaceae</taxon>
        <taxon>Didymella</taxon>
    </lineage>
</organism>
<dbReference type="InterPro" id="IPR037141">
    <property type="entry name" value="NDT80_DNA-bd_dom_sf"/>
</dbReference>
<feature type="compositionally biased region" description="Low complexity" evidence="3">
    <location>
        <begin position="1"/>
        <end position="19"/>
    </location>
</feature>
<accession>A0A9P5BU16</accession>